<dbReference type="EMBL" id="JANPWE010000001">
    <property type="protein sequence ID" value="MCR6544483.1"/>
    <property type="molecule type" value="Genomic_DNA"/>
</dbReference>
<evidence type="ECO:0000256" key="6">
    <source>
        <dbReference type="ARBA" id="ARBA00023136"/>
    </source>
</evidence>
<keyword evidence="11" id="KW-1185">Reference proteome</keyword>
<dbReference type="PANTHER" id="PTHR37820">
    <property type="entry name" value="CELL DIVISION PROTEIN DIVIB"/>
    <property type="match status" value="1"/>
</dbReference>
<keyword evidence="4 8" id="KW-0812">Transmembrane</keyword>
<accession>A0ABT1Y0W2</accession>
<keyword evidence="2" id="KW-1003">Cell membrane</keyword>
<comment type="caution">
    <text evidence="10">The sequence shown here is derived from an EMBL/GenBank/DDBJ whole genome shotgun (WGS) entry which is preliminary data.</text>
</comment>
<evidence type="ECO:0000256" key="2">
    <source>
        <dbReference type="ARBA" id="ARBA00022475"/>
    </source>
</evidence>
<dbReference type="Pfam" id="PF08478">
    <property type="entry name" value="POTRA_1"/>
    <property type="match status" value="1"/>
</dbReference>
<dbReference type="InterPro" id="IPR034746">
    <property type="entry name" value="POTRA"/>
</dbReference>
<feature type="domain" description="POTRA" evidence="9">
    <location>
        <begin position="44"/>
        <end position="112"/>
    </location>
</feature>
<keyword evidence="3" id="KW-0132">Cell division</keyword>
<organism evidence="10 11">
    <name type="scientific">Dehalobacterium formicoaceticum</name>
    <dbReference type="NCBI Taxonomy" id="51515"/>
    <lineage>
        <taxon>Bacteria</taxon>
        <taxon>Bacillati</taxon>
        <taxon>Bacillota</taxon>
        <taxon>Clostridia</taxon>
        <taxon>Eubacteriales</taxon>
        <taxon>Peptococcaceae</taxon>
        <taxon>Dehalobacterium</taxon>
    </lineage>
</organism>
<evidence type="ECO:0000313" key="11">
    <source>
        <dbReference type="Proteomes" id="UP001524944"/>
    </source>
</evidence>
<dbReference type="InterPro" id="IPR005548">
    <property type="entry name" value="Cell_div_FtsQ/DivIB_C"/>
</dbReference>
<evidence type="ECO:0000313" key="10">
    <source>
        <dbReference type="EMBL" id="MCR6544483.1"/>
    </source>
</evidence>
<dbReference type="InterPro" id="IPR050487">
    <property type="entry name" value="FtsQ_DivIB"/>
</dbReference>
<evidence type="ECO:0000256" key="4">
    <source>
        <dbReference type="ARBA" id="ARBA00022692"/>
    </source>
</evidence>
<sequence>MEEGKRVRYVRRKNRPGNVKWLIKTLILVFCLFSGYYFIHSSFFAISSIEVLGIKELTSAQIVALSGLSKGENIFQIDRSAAESKIALNTMVAGVEVKRKLPRSIQINILERVPVALIPVTGGLIEIDHEGLVLKKVSQINQESRTIITGMDIPSTMAVGKKVSSEKLEMGLAMIAQMDEEARKTIAEINVFNPQKILAYTVEGTEVRFGNQEDFQEKFTRFLQVLKEVKDGDQLKNIEYIDVSFSGKPVIFYRK</sequence>
<dbReference type="Proteomes" id="UP001524944">
    <property type="component" value="Unassembled WGS sequence"/>
</dbReference>
<dbReference type="PROSITE" id="PS51779">
    <property type="entry name" value="POTRA"/>
    <property type="match status" value="1"/>
</dbReference>
<feature type="transmembrane region" description="Helical" evidence="8">
    <location>
        <begin position="21"/>
        <end position="39"/>
    </location>
</feature>
<evidence type="ECO:0000256" key="3">
    <source>
        <dbReference type="ARBA" id="ARBA00022618"/>
    </source>
</evidence>
<dbReference type="RefSeq" id="WP_089609950.1">
    <property type="nucleotide sequence ID" value="NZ_CP022121.1"/>
</dbReference>
<dbReference type="InterPro" id="IPR013685">
    <property type="entry name" value="POTRA_FtsQ_type"/>
</dbReference>
<evidence type="ECO:0000256" key="8">
    <source>
        <dbReference type="SAM" id="Phobius"/>
    </source>
</evidence>
<proteinExistence type="predicted"/>
<gene>
    <name evidence="10" type="ORF">NVS47_02970</name>
</gene>
<evidence type="ECO:0000256" key="5">
    <source>
        <dbReference type="ARBA" id="ARBA00022989"/>
    </source>
</evidence>
<keyword evidence="6 8" id="KW-0472">Membrane</keyword>
<dbReference type="Gene3D" id="3.40.50.10960">
    <property type="match status" value="1"/>
</dbReference>
<dbReference type="PANTHER" id="PTHR37820:SF1">
    <property type="entry name" value="CELL DIVISION PROTEIN FTSQ"/>
    <property type="match status" value="1"/>
</dbReference>
<evidence type="ECO:0000259" key="9">
    <source>
        <dbReference type="PROSITE" id="PS51779"/>
    </source>
</evidence>
<reference evidence="10 11" key="1">
    <citation type="submission" date="2022-08" db="EMBL/GenBank/DDBJ databases">
        <title>Proteogenomics of the novel Dehalobacterium formicoaceticum strain EZ94 highlights a key role of methyltransferases during anaerobic dichloromethane degradation.</title>
        <authorList>
            <person name="Wasmund K."/>
        </authorList>
    </citation>
    <scope>NUCLEOTIDE SEQUENCE [LARGE SCALE GENOMIC DNA]</scope>
    <source>
        <strain evidence="10 11">EZ94</strain>
    </source>
</reference>
<evidence type="ECO:0000256" key="1">
    <source>
        <dbReference type="ARBA" id="ARBA00004370"/>
    </source>
</evidence>
<protein>
    <submittedName>
        <fullName evidence="10">FtsQ-type POTRA domain-containing protein</fullName>
    </submittedName>
</protein>
<dbReference type="Gene3D" id="3.10.20.310">
    <property type="entry name" value="membrane protein fhac"/>
    <property type="match status" value="1"/>
</dbReference>
<evidence type="ECO:0000256" key="7">
    <source>
        <dbReference type="ARBA" id="ARBA00023306"/>
    </source>
</evidence>
<keyword evidence="7" id="KW-0131">Cell cycle</keyword>
<keyword evidence="5 8" id="KW-1133">Transmembrane helix</keyword>
<comment type="subcellular location">
    <subcellularLocation>
        <location evidence="1">Membrane</location>
    </subcellularLocation>
</comment>
<dbReference type="Pfam" id="PF03799">
    <property type="entry name" value="FtsQ_DivIB_C"/>
    <property type="match status" value="1"/>
</dbReference>
<name>A0ABT1Y0W2_9FIRM</name>